<feature type="compositionally biased region" description="Gly residues" evidence="1">
    <location>
        <begin position="39"/>
        <end position="48"/>
    </location>
</feature>
<feature type="compositionally biased region" description="Low complexity" evidence="1">
    <location>
        <begin position="28"/>
        <end position="38"/>
    </location>
</feature>
<accession>A0ABZ2M5M3</accession>
<evidence type="ECO:0000256" key="2">
    <source>
        <dbReference type="SAM" id="SignalP"/>
    </source>
</evidence>
<keyword evidence="2" id="KW-0732">Signal</keyword>
<evidence type="ECO:0000313" key="4">
    <source>
        <dbReference type="Proteomes" id="UP001370348"/>
    </source>
</evidence>
<name>A0ABZ2M5M3_9BACT</name>
<protein>
    <submittedName>
        <fullName evidence="3">Uncharacterized protein</fullName>
    </submittedName>
</protein>
<feature type="signal peptide" evidence="2">
    <location>
        <begin position="1"/>
        <end position="20"/>
    </location>
</feature>
<evidence type="ECO:0000256" key="1">
    <source>
        <dbReference type="SAM" id="MobiDB-lite"/>
    </source>
</evidence>
<dbReference type="RefSeq" id="WP_394826535.1">
    <property type="nucleotide sequence ID" value="NZ_CP089984.1"/>
</dbReference>
<dbReference type="EMBL" id="CP089984">
    <property type="protein sequence ID" value="WXB16905.1"/>
    <property type="molecule type" value="Genomic_DNA"/>
</dbReference>
<evidence type="ECO:0000313" key="3">
    <source>
        <dbReference type="EMBL" id="WXB16905.1"/>
    </source>
</evidence>
<feature type="chain" id="PRO_5046370924" evidence="2">
    <location>
        <begin position="21"/>
        <end position="94"/>
    </location>
</feature>
<feature type="region of interest" description="Disordered" evidence="1">
    <location>
        <begin position="63"/>
        <end position="94"/>
    </location>
</feature>
<organism evidence="3 4">
    <name type="scientific">Pendulispora albinea</name>
    <dbReference type="NCBI Taxonomy" id="2741071"/>
    <lineage>
        <taxon>Bacteria</taxon>
        <taxon>Pseudomonadati</taxon>
        <taxon>Myxococcota</taxon>
        <taxon>Myxococcia</taxon>
        <taxon>Myxococcales</taxon>
        <taxon>Sorangiineae</taxon>
        <taxon>Pendulisporaceae</taxon>
        <taxon>Pendulispora</taxon>
    </lineage>
</organism>
<sequence length="94" mass="9560">MGTYWLSAMTAFVLTAGALAIGCGGDDGSTPTTPDGGTTIDGGGGDAGGPLELTAFARQLIETETKENNRPAATEDKAFVDSMDPNAFPPSFFP</sequence>
<dbReference type="Proteomes" id="UP001370348">
    <property type="component" value="Chromosome"/>
</dbReference>
<feature type="compositionally biased region" description="Basic and acidic residues" evidence="1">
    <location>
        <begin position="63"/>
        <end position="79"/>
    </location>
</feature>
<gene>
    <name evidence="3" type="ORF">LZC94_06435</name>
</gene>
<reference evidence="3 4" key="1">
    <citation type="submission" date="2021-12" db="EMBL/GenBank/DDBJ databases">
        <title>Discovery of the Pendulisporaceae a myxobacterial family with distinct sporulation behavior and unique specialized metabolism.</title>
        <authorList>
            <person name="Garcia R."/>
            <person name="Popoff A."/>
            <person name="Bader C.D."/>
            <person name="Loehr J."/>
            <person name="Walesch S."/>
            <person name="Walt C."/>
            <person name="Boldt J."/>
            <person name="Bunk B."/>
            <person name="Haeckl F.J.F.P.J."/>
            <person name="Gunesch A.P."/>
            <person name="Birkelbach J."/>
            <person name="Nuebel U."/>
            <person name="Pietschmann T."/>
            <person name="Bach T."/>
            <person name="Mueller R."/>
        </authorList>
    </citation>
    <scope>NUCLEOTIDE SEQUENCE [LARGE SCALE GENOMIC DNA]</scope>
    <source>
        <strain evidence="3 4">MSr11954</strain>
    </source>
</reference>
<feature type="region of interest" description="Disordered" evidence="1">
    <location>
        <begin position="26"/>
        <end position="49"/>
    </location>
</feature>
<keyword evidence="4" id="KW-1185">Reference proteome</keyword>
<proteinExistence type="predicted"/>